<evidence type="ECO:0008006" key="3">
    <source>
        <dbReference type="Google" id="ProtNLM"/>
    </source>
</evidence>
<dbReference type="Gramene" id="ORUFI06G00830.1">
    <property type="protein sequence ID" value="ORUFI06G00830.1"/>
    <property type="gene ID" value="ORUFI06G00830"/>
</dbReference>
<evidence type="ECO:0000313" key="1">
    <source>
        <dbReference type="EnsemblPlants" id="ORUFI06G00830.1"/>
    </source>
</evidence>
<reference evidence="1" key="2">
    <citation type="submission" date="2015-06" db="UniProtKB">
        <authorList>
            <consortium name="EnsemblPlants"/>
        </authorList>
    </citation>
    <scope>IDENTIFICATION</scope>
</reference>
<dbReference type="Proteomes" id="UP000008022">
    <property type="component" value="Unassembled WGS sequence"/>
</dbReference>
<dbReference type="HOGENOM" id="CLU_1306621_0_0_1"/>
<proteinExistence type="predicted"/>
<keyword evidence="2" id="KW-1185">Reference proteome</keyword>
<evidence type="ECO:0000313" key="2">
    <source>
        <dbReference type="Proteomes" id="UP000008022"/>
    </source>
</evidence>
<dbReference type="EnsemblPlants" id="ORUFI06G00830.1">
    <property type="protein sequence ID" value="ORUFI06G00830.1"/>
    <property type="gene ID" value="ORUFI06G00830"/>
</dbReference>
<accession>A0A0E0PSL4</accession>
<dbReference type="AlphaFoldDB" id="A0A0E0PSL4"/>
<name>A0A0E0PSL4_ORYRU</name>
<protein>
    <recommendedName>
        <fullName evidence="3">DUF834 domain-containing protein</fullName>
    </recommendedName>
</protein>
<organism evidence="1 2">
    <name type="scientific">Oryza rufipogon</name>
    <name type="common">Brownbeard rice</name>
    <name type="synonym">Asian wild rice</name>
    <dbReference type="NCBI Taxonomy" id="4529"/>
    <lineage>
        <taxon>Eukaryota</taxon>
        <taxon>Viridiplantae</taxon>
        <taxon>Streptophyta</taxon>
        <taxon>Embryophyta</taxon>
        <taxon>Tracheophyta</taxon>
        <taxon>Spermatophyta</taxon>
        <taxon>Magnoliopsida</taxon>
        <taxon>Liliopsida</taxon>
        <taxon>Poales</taxon>
        <taxon>Poaceae</taxon>
        <taxon>BOP clade</taxon>
        <taxon>Oryzoideae</taxon>
        <taxon>Oryzeae</taxon>
        <taxon>Oryzinae</taxon>
        <taxon>Oryza</taxon>
    </lineage>
</organism>
<sequence length="211" mass="22815">MGFSGPNSRVVLGLPRLPIGPAPGRPDDAAGRREDAAARALARLCRHGWARGWRPGGSWPAWRSGGSTGITPAASLTARVAVTGSWERRRRDAVEWEGRERTGETARLEKILGLPRLPIGPAPGRPDDAAGRREDAAARALARLCRHGWARGWRPGGSWPAWRSGGSTGITPAASLTARVAVTGSWERRRRDAVEWEGRERTGETARLEKS</sequence>
<reference evidence="2" key="1">
    <citation type="submission" date="2013-06" db="EMBL/GenBank/DDBJ databases">
        <authorList>
            <person name="Zhao Q."/>
        </authorList>
    </citation>
    <scope>NUCLEOTIDE SEQUENCE</scope>
    <source>
        <strain evidence="2">cv. W1943</strain>
    </source>
</reference>